<dbReference type="EMBL" id="VXMH01000005">
    <property type="protein sequence ID" value="MYC93448.1"/>
    <property type="molecule type" value="Genomic_DNA"/>
</dbReference>
<organism evidence="1">
    <name type="scientific">Caldilineaceae bacterium SB0661_bin_32</name>
    <dbReference type="NCBI Taxonomy" id="2605255"/>
    <lineage>
        <taxon>Bacteria</taxon>
        <taxon>Bacillati</taxon>
        <taxon>Chloroflexota</taxon>
        <taxon>Caldilineae</taxon>
        <taxon>Caldilineales</taxon>
        <taxon>Caldilineaceae</taxon>
    </lineage>
</organism>
<evidence type="ECO:0000313" key="1">
    <source>
        <dbReference type="EMBL" id="MYC93448.1"/>
    </source>
</evidence>
<proteinExistence type="predicted"/>
<dbReference type="AlphaFoldDB" id="A0A6B1D1L0"/>
<sequence length="75" mass="8592">MTPRVVGTRQENEPISALEMRKFMSEMRTFARESKERDKIAAKERAELKADIKEVKTVITGTQSQISDLQNKLPV</sequence>
<reference evidence="1" key="1">
    <citation type="submission" date="2019-09" db="EMBL/GenBank/DDBJ databases">
        <title>Characterisation of the sponge microbiome using genome-centric metagenomics.</title>
        <authorList>
            <person name="Engelberts J.P."/>
            <person name="Robbins S.J."/>
            <person name="De Goeij J.M."/>
            <person name="Aranda M."/>
            <person name="Bell S.C."/>
            <person name="Webster N.S."/>
        </authorList>
    </citation>
    <scope>NUCLEOTIDE SEQUENCE</scope>
    <source>
        <strain evidence="1">SB0661_bin_32</strain>
    </source>
</reference>
<name>A0A6B1D1L0_9CHLR</name>
<comment type="caution">
    <text evidence="1">The sequence shown here is derived from an EMBL/GenBank/DDBJ whole genome shotgun (WGS) entry which is preliminary data.</text>
</comment>
<accession>A0A6B1D1L0</accession>
<protein>
    <submittedName>
        <fullName evidence="1">Uncharacterized protein</fullName>
    </submittedName>
</protein>
<gene>
    <name evidence="1" type="ORF">F4X14_00625</name>
</gene>